<reference evidence="2" key="1">
    <citation type="submission" date="2020-06" db="EMBL/GenBank/DDBJ databases">
        <title>Draft genomic sequecing of Geomonas sp. Red745.</title>
        <authorList>
            <person name="Itoh H."/>
            <person name="Xu Z.X."/>
            <person name="Ushijima N."/>
            <person name="Masuda Y."/>
            <person name="Shiratori Y."/>
            <person name="Senoo K."/>
        </authorList>
    </citation>
    <scope>NUCLEOTIDE SEQUENCE [LARGE SCALE GENOMIC DNA]</scope>
    <source>
        <strain evidence="2">Red745</strain>
    </source>
</reference>
<evidence type="ECO:0000313" key="2">
    <source>
        <dbReference type="Proteomes" id="UP000587586"/>
    </source>
</evidence>
<sequence length="74" mass="7762">MGPSGAGAKWRVPGAVGDIGNLFMGAGWSQESIANCRGKVNCGAGKRLFGRNEVNVEDRDSLSPWERGVADQVA</sequence>
<protein>
    <submittedName>
        <fullName evidence="1">Uncharacterized protein</fullName>
    </submittedName>
</protein>
<evidence type="ECO:0000313" key="1">
    <source>
        <dbReference type="EMBL" id="GFO69416.1"/>
    </source>
</evidence>
<organism evidence="1 2">
    <name type="scientific">Geomonas limicola</name>
    <dbReference type="NCBI Taxonomy" id="2740186"/>
    <lineage>
        <taxon>Bacteria</taxon>
        <taxon>Pseudomonadati</taxon>
        <taxon>Thermodesulfobacteriota</taxon>
        <taxon>Desulfuromonadia</taxon>
        <taxon>Geobacterales</taxon>
        <taxon>Geobacteraceae</taxon>
        <taxon>Geomonas</taxon>
    </lineage>
</organism>
<dbReference type="EMBL" id="BLXZ01000006">
    <property type="protein sequence ID" value="GFO69416.1"/>
    <property type="molecule type" value="Genomic_DNA"/>
</dbReference>
<accession>A0A6V8NA41</accession>
<name>A0A6V8NA41_9BACT</name>
<dbReference type="Proteomes" id="UP000587586">
    <property type="component" value="Unassembled WGS sequence"/>
</dbReference>
<proteinExistence type="predicted"/>
<keyword evidence="2" id="KW-1185">Reference proteome</keyword>
<gene>
    <name evidence="1" type="ORF">GMLC_29950</name>
</gene>
<comment type="caution">
    <text evidence="1">The sequence shown here is derived from an EMBL/GenBank/DDBJ whole genome shotgun (WGS) entry which is preliminary data.</text>
</comment>
<dbReference type="AlphaFoldDB" id="A0A6V8NA41"/>